<dbReference type="Gene3D" id="3.40.50.720">
    <property type="entry name" value="NAD(P)-binding Rossmann-like Domain"/>
    <property type="match status" value="1"/>
</dbReference>
<dbReference type="InterPro" id="IPR035985">
    <property type="entry name" value="Ubiquitin-activating_enz"/>
</dbReference>
<evidence type="ECO:0000259" key="2">
    <source>
        <dbReference type="Pfam" id="PF00899"/>
    </source>
</evidence>
<evidence type="ECO:0000313" key="3">
    <source>
        <dbReference type="EMBL" id="TJZ45222.1"/>
    </source>
</evidence>
<gene>
    <name evidence="3" type="ORF">FCH28_28120</name>
</gene>
<evidence type="ECO:0000313" key="4">
    <source>
        <dbReference type="Proteomes" id="UP000308697"/>
    </source>
</evidence>
<organism evidence="3 4">
    <name type="scientific">Streptomyces piniterrae</name>
    <dbReference type="NCBI Taxonomy" id="2571125"/>
    <lineage>
        <taxon>Bacteria</taxon>
        <taxon>Bacillati</taxon>
        <taxon>Actinomycetota</taxon>
        <taxon>Actinomycetes</taxon>
        <taxon>Kitasatosporales</taxon>
        <taxon>Streptomycetaceae</taxon>
        <taxon>Streptomyces</taxon>
    </lineage>
</organism>
<keyword evidence="4" id="KW-1185">Reference proteome</keyword>
<dbReference type="AlphaFoldDB" id="A0A4U0MX69"/>
<comment type="caution">
    <text evidence="3">The sequence shown here is derived from an EMBL/GenBank/DDBJ whole genome shotgun (WGS) entry which is preliminary data.</text>
</comment>
<dbReference type="NCBIfam" id="TIGR03882">
    <property type="entry name" value="cyclo_dehyd_2"/>
    <property type="match status" value="1"/>
</dbReference>
<feature type="region of interest" description="Disordered" evidence="1">
    <location>
        <begin position="191"/>
        <end position="210"/>
    </location>
</feature>
<evidence type="ECO:0000256" key="1">
    <source>
        <dbReference type="SAM" id="MobiDB-lite"/>
    </source>
</evidence>
<sequence>MHPMLKPALRRGWRDRQTVRFGVAPAHAVVVGPVDPATGSFLGMIDGTRSMGQLEAEAHALDLPPAHVRGVVDRLGAAGLLEAPGAGGPAADAVRADRPAFERLRPDLASLSVRHPEAAGAPGRMGARRAIRARVKGLGRVGASVAALLSASGIGRVDVLDGGDVEPWDVLPGGLPAERVGEKRRAAAERLVHQSSPWTRRPRPHVPVSESGEPGISLVVLAPRDGLAAYAPDPVLSEPLLTAGIPHLYAGVVEGTGVVGPLVVPGDSACARCDELRRTDAEPAWPRLLAQWRSGRGSPAVPACDAALATTVAGLAAVQALTFLDGELPPCTGARMELALPCASVRTVRIEPHPECGCGAAAQVAGAGTSDPRPRHATMTE</sequence>
<proteinExistence type="predicted"/>
<dbReference type="GO" id="GO:0008641">
    <property type="term" value="F:ubiquitin-like modifier activating enzyme activity"/>
    <property type="evidence" value="ECO:0007669"/>
    <property type="project" value="InterPro"/>
</dbReference>
<dbReference type="SUPFAM" id="SSF69572">
    <property type="entry name" value="Activating enzymes of the ubiquitin-like proteins"/>
    <property type="match status" value="1"/>
</dbReference>
<dbReference type="InterPro" id="IPR000594">
    <property type="entry name" value="ThiF_NAD_FAD-bd"/>
</dbReference>
<dbReference type="EMBL" id="SUMB01000011">
    <property type="protein sequence ID" value="TJZ45222.1"/>
    <property type="molecule type" value="Genomic_DNA"/>
</dbReference>
<feature type="domain" description="THIF-type NAD/FAD binding fold" evidence="2">
    <location>
        <begin position="131"/>
        <end position="358"/>
    </location>
</feature>
<reference evidence="3 4" key="1">
    <citation type="submission" date="2019-04" db="EMBL/GenBank/DDBJ databases">
        <title>Streptomyces piniterrae sp. nov., a heliquinomycin-producing actinomycete isolated from rhizosphere soil of Pinus yunnanensis.</title>
        <authorList>
            <person name="Zhuang X."/>
            <person name="Zhao J."/>
        </authorList>
    </citation>
    <scope>NUCLEOTIDE SEQUENCE [LARGE SCALE GENOMIC DNA]</scope>
    <source>
        <strain evidence="4">jys28</strain>
    </source>
</reference>
<accession>A0A4U0MX69</accession>
<dbReference type="Pfam" id="PF00899">
    <property type="entry name" value="ThiF"/>
    <property type="match status" value="1"/>
</dbReference>
<protein>
    <submittedName>
        <fullName evidence="3">TOMM leader peptide-binding protein</fullName>
    </submittedName>
</protein>
<dbReference type="RefSeq" id="WP_136742967.1">
    <property type="nucleotide sequence ID" value="NZ_SUMB01000011.1"/>
</dbReference>
<dbReference type="Proteomes" id="UP000308697">
    <property type="component" value="Unassembled WGS sequence"/>
</dbReference>
<dbReference type="OrthoDB" id="4426339at2"/>
<dbReference type="InterPro" id="IPR022291">
    <property type="entry name" value="Bacteriocin_synth_cyclodeHase"/>
</dbReference>
<name>A0A4U0MX69_9ACTN</name>